<feature type="domain" description="RRM" evidence="1">
    <location>
        <begin position="11"/>
        <end position="48"/>
    </location>
</feature>
<dbReference type="InterPro" id="IPR000504">
    <property type="entry name" value="RRM_dom"/>
</dbReference>
<dbReference type="GO" id="GO:0003723">
    <property type="term" value="F:RNA binding"/>
    <property type="evidence" value="ECO:0007669"/>
    <property type="project" value="InterPro"/>
</dbReference>
<evidence type="ECO:0000259" key="1">
    <source>
        <dbReference type="Pfam" id="PF00076"/>
    </source>
</evidence>
<organism evidence="2 3">
    <name type="scientific">Carya illinoinensis</name>
    <name type="common">Pecan</name>
    <dbReference type="NCBI Taxonomy" id="32201"/>
    <lineage>
        <taxon>Eukaryota</taxon>
        <taxon>Viridiplantae</taxon>
        <taxon>Streptophyta</taxon>
        <taxon>Embryophyta</taxon>
        <taxon>Tracheophyta</taxon>
        <taxon>Spermatophyta</taxon>
        <taxon>Magnoliopsida</taxon>
        <taxon>eudicotyledons</taxon>
        <taxon>Gunneridae</taxon>
        <taxon>Pentapetalae</taxon>
        <taxon>rosids</taxon>
        <taxon>fabids</taxon>
        <taxon>Fagales</taxon>
        <taxon>Juglandaceae</taxon>
        <taxon>Carya</taxon>
    </lineage>
</organism>
<comment type="caution">
    <text evidence="2">The sequence shown here is derived from an EMBL/GenBank/DDBJ whole genome shotgun (WGS) entry which is preliminary data.</text>
</comment>
<dbReference type="Pfam" id="PF00076">
    <property type="entry name" value="RRM_1"/>
    <property type="match status" value="1"/>
</dbReference>
<proteinExistence type="predicted"/>
<accession>A0A8T1N7P5</accession>
<dbReference type="EMBL" id="CM031824">
    <property type="protein sequence ID" value="KAG6625180.1"/>
    <property type="molecule type" value="Genomic_DNA"/>
</dbReference>
<sequence>MWVSFQHDDSDEATSGRKMSAYVTFVSKESVEKALELRGSQFFSRTIKMLRKAESTVATPGPAQQHKILQKYFEF</sequence>
<evidence type="ECO:0000313" key="3">
    <source>
        <dbReference type="Proteomes" id="UP000811609"/>
    </source>
</evidence>
<protein>
    <recommendedName>
        <fullName evidence="1">RRM domain-containing protein</fullName>
    </recommendedName>
</protein>
<dbReference type="AlphaFoldDB" id="A0A8T1N7P5"/>
<reference evidence="2" key="1">
    <citation type="submission" date="2020-12" db="EMBL/GenBank/DDBJ databases">
        <title>WGS assembly of Carya illinoinensis cv. Pawnee.</title>
        <authorList>
            <person name="Platts A."/>
            <person name="Shu S."/>
            <person name="Wright S."/>
            <person name="Barry K."/>
            <person name="Edger P."/>
            <person name="Pires J.C."/>
            <person name="Schmutz J."/>
        </authorList>
    </citation>
    <scope>NUCLEOTIDE SEQUENCE</scope>
    <source>
        <tissue evidence="2">Leaf</tissue>
    </source>
</reference>
<gene>
    <name evidence="2" type="ORF">CIPAW_16G078400</name>
</gene>
<evidence type="ECO:0000313" key="2">
    <source>
        <dbReference type="EMBL" id="KAG6625180.1"/>
    </source>
</evidence>
<dbReference type="Proteomes" id="UP000811609">
    <property type="component" value="Chromosome 16"/>
</dbReference>
<name>A0A8T1N7P5_CARIL</name>
<keyword evidence="3" id="KW-1185">Reference proteome</keyword>